<dbReference type="RefSeq" id="WP_077322221.1">
    <property type="nucleotide sequence ID" value="NZ_CABEHT010000001.1"/>
</dbReference>
<dbReference type="EC" id="2.1.1.37" evidence="7"/>
<reference evidence="8 9" key="1">
    <citation type="submission" date="2019-05" db="EMBL/GenBank/DDBJ databases">
        <authorList>
            <consortium name="Pathogen Informatics"/>
        </authorList>
    </citation>
    <scope>NUCLEOTIDE SEQUENCE [LARGE SCALE GENOMIC DNA]</scope>
    <source>
        <strain evidence="8 9">NCTC5386</strain>
    </source>
</reference>
<evidence type="ECO:0000313" key="9">
    <source>
        <dbReference type="Proteomes" id="UP000394068"/>
    </source>
</evidence>
<dbReference type="SUPFAM" id="SSF53335">
    <property type="entry name" value="S-adenosyl-L-methionine-dependent methyltransferases"/>
    <property type="match status" value="1"/>
</dbReference>
<evidence type="ECO:0000256" key="6">
    <source>
        <dbReference type="RuleBase" id="RU000416"/>
    </source>
</evidence>
<dbReference type="PRINTS" id="PR00105">
    <property type="entry name" value="C5METTRFRASE"/>
</dbReference>
<dbReference type="GO" id="GO:0032259">
    <property type="term" value="P:methylation"/>
    <property type="evidence" value="ECO:0007669"/>
    <property type="project" value="UniProtKB-KW"/>
</dbReference>
<dbReference type="GO" id="GO:0009307">
    <property type="term" value="P:DNA restriction-modification system"/>
    <property type="evidence" value="ECO:0007669"/>
    <property type="project" value="UniProtKB-KW"/>
</dbReference>
<dbReference type="InterPro" id="IPR050750">
    <property type="entry name" value="C5-MTase"/>
</dbReference>
<evidence type="ECO:0000256" key="4">
    <source>
        <dbReference type="ARBA" id="ARBA00022747"/>
    </source>
</evidence>
<evidence type="ECO:0000256" key="3">
    <source>
        <dbReference type="ARBA" id="ARBA00022691"/>
    </source>
</evidence>
<dbReference type="REBASE" id="418307">
    <property type="entry name" value="M.Spo5386ORF719P"/>
</dbReference>
<dbReference type="PROSITE" id="PS00094">
    <property type="entry name" value="C5_MTASE_1"/>
    <property type="match status" value="1"/>
</dbReference>
<evidence type="ECO:0000256" key="5">
    <source>
        <dbReference type="PROSITE-ProRule" id="PRU01016"/>
    </source>
</evidence>
<comment type="similarity">
    <text evidence="5 6">Belongs to the class I-like SAM-binding methyltransferase superfamily. C5-methyltransferase family.</text>
</comment>
<dbReference type="Gene3D" id="3.40.50.150">
    <property type="entry name" value="Vaccinia Virus protein VP39"/>
    <property type="match status" value="1"/>
</dbReference>
<proteinExistence type="inferred from homology"/>
<dbReference type="PANTHER" id="PTHR46098">
    <property type="entry name" value="TRNA (CYTOSINE(38)-C(5))-METHYLTRANSFERASE"/>
    <property type="match status" value="1"/>
</dbReference>
<dbReference type="PANTHER" id="PTHR46098:SF1">
    <property type="entry name" value="TRNA (CYTOSINE(38)-C(5))-METHYLTRANSFERASE"/>
    <property type="match status" value="1"/>
</dbReference>
<sequence length="450" mass="50430">MNFFDCFAGIGGFRLGMESQGHTCIGFCEIDKFARRSYQAIHDTEGELEYHDITQITDDQLRKLRGQVDVLCGGFPCQAFSLAGRRLGFEDTRGTLFFELARCAKEIQPSYLFFENVKGLLSHDQGRTYATILNTLDELGYHVEWQVLNSKDFGLPQNRERVFLIGHSRKRGFRPVFPLRGQGSPTHLERLGNVNPSGKGMSGEVYLSTGLSPTLTVNKGEGVKIAIPVLTPDRLDKRQNGRRFKANQDPMFTLTAQDRHGVLVAGNLPSTFDQAGRVYDPEGISPTLTTMQGGDKIPKLLLRQEAPHLKIREATKQGFAQAELGDSVNLSYPESQTKRGRVGKQIANTLTTSSQQGVVVAALEYRKDKWYEVTGFLVGDKLYRLRIRKLTPRECFRLQGFPDWAFDRAEAVSSKSQLYKQAGNSVSVPVIGTIAKYLKELEENDYEITT</sequence>
<dbReference type="InterPro" id="IPR029063">
    <property type="entry name" value="SAM-dependent_MTases_sf"/>
</dbReference>
<organism evidence="8 9">
    <name type="scientific">Streptococcus pseudoporcinus</name>
    <dbReference type="NCBI Taxonomy" id="361101"/>
    <lineage>
        <taxon>Bacteria</taxon>
        <taxon>Bacillati</taxon>
        <taxon>Bacillota</taxon>
        <taxon>Bacilli</taxon>
        <taxon>Lactobacillales</taxon>
        <taxon>Streptococcaceae</taxon>
        <taxon>Streptococcus</taxon>
    </lineage>
</organism>
<dbReference type="Pfam" id="PF00145">
    <property type="entry name" value="DNA_methylase"/>
    <property type="match status" value="1"/>
</dbReference>
<dbReference type="Proteomes" id="UP000394068">
    <property type="component" value="Unassembled WGS sequence"/>
</dbReference>
<dbReference type="PROSITE" id="PS51679">
    <property type="entry name" value="SAM_MT_C5"/>
    <property type="match status" value="1"/>
</dbReference>
<dbReference type="InterPro" id="IPR031303">
    <property type="entry name" value="C5_meth_CS"/>
</dbReference>
<keyword evidence="4" id="KW-0680">Restriction system</keyword>
<protein>
    <recommendedName>
        <fullName evidence="7">Cytosine-specific methyltransferase</fullName>
        <ecNumber evidence="7">2.1.1.37</ecNumber>
    </recommendedName>
</protein>
<dbReference type="CDD" id="cd00315">
    <property type="entry name" value="Cyt_C5_DNA_methylase"/>
    <property type="match status" value="1"/>
</dbReference>
<dbReference type="AlphaFoldDB" id="A0A4U9XJD3"/>
<dbReference type="InterPro" id="IPR018117">
    <property type="entry name" value="C5_DNA_meth_AS"/>
</dbReference>
<keyword evidence="2 5" id="KW-0808">Transferase</keyword>
<comment type="catalytic activity">
    <reaction evidence="7">
        <text>a 2'-deoxycytidine in DNA + S-adenosyl-L-methionine = a 5-methyl-2'-deoxycytidine in DNA + S-adenosyl-L-homocysteine + H(+)</text>
        <dbReference type="Rhea" id="RHEA:13681"/>
        <dbReference type="Rhea" id="RHEA-COMP:11369"/>
        <dbReference type="Rhea" id="RHEA-COMP:11370"/>
        <dbReference type="ChEBI" id="CHEBI:15378"/>
        <dbReference type="ChEBI" id="CHEBI:57856"/>
        <dbReference type="ChEBI" id="CHEBI:59789"/>
        <dbReference type="ChEBI" id="CHEBI:85452"/>
        <dbReference type="ChEBI" id="CHEBI:85454"/>
        <dbReference type="EC" id="2.1.1.37"/>
    </reaction>
</comment>
<dbReference type="InterPro" id="IPR001525">
    <property type="entry name" value="C5_MeTfrase"/>
</dbReference>
<name>A0A4U9XJD3_9STRE</name>
<evidence type="ECO:0000256" key="1">
    <source>
        <dbReference type="ARBA" id="ARBA00022603"/>
    </source>
</evidence>
<dbReference type="GO" id="GO:0003886">
    <property type="term" value="F:DNA (cytosine-5-)-methyltransferase activity"/>
    <property type="evidence" value="ECO:0007669"/>
    <property type="project" value="UniProtKB-EC"/>
</dbReference>
<keyword evidence="1 5" id="KW-0489">Methyltransferase</keyword>
<accession>A0A4U9XJD3</accession>
<gene>
    <name evidence="8" type="primary">hpaIIM</name>
    <name evidence="8" type="ORF">NCTC5386_00719</name>
</gene>
<dbReference type="Gene3D" id="3.90.120.10">
    <property type="entry name" value="DNA Methylase, subunit A, domain 2"/>
    <property type="match status" value="1"/>
</dbReference>
<feature type="active site" evidence="5">
    <location>
        <position position="77"/>
    </location>
</feature>
<evidence type="ECO:0000313" key="8">
    <source>
        <dbReference type="EMBL" id="VTS12882.1"/>
    </source>
</evidence>
<dbReference type="PROSITE" id="PS00095">
    <property type="entry name" value="C5_MTASE_2"/>
    <property type="match status" value="1"/>
</dbReference>
<dbReference type="EMBL" id="CABEHT010000001">
    <property type="protein sequence ID" value="VTS12882.1"/>
    <property type="molecule type" value="Genomic_DNA"/>
</dbReference>
<dbReference type="NCBIfam" id="TIGR00675">
    <property type="entry name" value="dcm"/>
    <property type="match status" value="1"/>
</dbReference>
<evidence type="ECO:0000256" key="2">
    <source>
        <dbReference type="ARBA" id="ARBA00022679"/>
    </source>
</evidence>
<evidence type="ECO:0000256" key="7">
    <source>
        <dbReference type="RuleBase" id="RU000417"/>
    </source>
</evidence>
<keyword evidence="3 5" id="KW-0949">S-adenosyl-L-methionine</keyword>